<dbReference type="Pfam" id="PF14345">
    <property type="entry name" value="GDYXXLXY"/>
    <property type="match status" value="1"/>
</dbReference>
<evidence type="ECO:0000313" key="2">
    <source>
        <dbReference type="Proteomes" id="UP000500767"/>
    </source>
</evidence>
<dbReference type="Proteomes" id="UP000500767">
    <property type="component" value="Chromosome"/>
</dbReference>
<organism evidence="1 2">
    <name type="scientific">Lichenicola cladoniae</name>
    <dbReference type="NCBI Taxonomy" id="1484109"/>
    <lineage>
        <taxon>Bacteria</taxon>
        <taxon>Pseudomonadati</taxon>
        <taxon>Pseudomonadota</taxon>
        <taxon>Alphaproteobacteria</taxon>
        <taxon>Acetobacterales</taxon>
        <taxon>Acetobacteraceae</taxon>
        <taxon>Lichenicola</taxon>
    </lineage>
</organism>
<reference evidence="1 2" key="1">
    <citation type="journal article" date="2014" name="World J. Microbiol. Biotechnol.">
        <title>Biodiversity and physiological characteristics of Antarctic and Arctic lichens-associated bacteria.</title>
        <authorList>
            <person name="Lee Y.M."/>
            <person name="Kim E.H."/>
            <person name="Lee H.K."/>
            <person name="Hong S.G."/>
        </authorList>
    </citation>
    <scope>NUCLEOTIDE SEQUENCE [LARGE SCALE GENOMIC DNA]</scope>
    <source>
        <strain evidence="1 2">PAMC 26569</strain>
    </source>
</reference>
<gene>
    <name evidence="1" type="ORF">HN018_00710</name>
</gene>
<name>A0A6M8HJV0_9PROT</name>
<accession>A0A6M8HJV0</accession>
<protein>
    <submittedName>
        <fullName evidence="1">Uncharacterized protein</fullName>
    </submittedName>
</protein>
<dbReference type="RefSeq" id="WP_171832727.1">
    <property type="nucleotide sequence ID" value="NZ_CP053708.1"/>
</dbReference>
<sequence>MTHIHSRAVALSLVLPLLLLAGMVGKAEHALRGGVVIRVPITGYDPRDPLRGHFLGYRIVWNWLGGQPPAETAALCVTSRASNPPVRPLPLLGDPSCLLMVRLAPGPYRSFMPVGISDELFIPEERADSLQSALRSGGAAMTIDLAVSKDGTARLVTWHIDGRTIAEWDSRAAH</sequence>
<proteinExistence type="predicted"/>
<dbReference type="EMBL" id="CP053708">
    <property type="protein sequence ID" value="QKE88766.1"/>
    <property type="molecule type" value="Genomic_DNA"/>
</dbReference>
<dbReference type="InterPro" id="IPR025833">
    <property type="entry name" value="GDYXXLXY"/>
</dbReference>
<evidence type="ECO:0000313" key="1">
    <source>
        <dbReference type="EMBL" id="QKE88766.1"/>
    </source>
</evidence>
<dbReference type="KEGG" id="lck:HN018_00710"/>
<keyword evidence="2" id="KW-1185">Reference proteome</keyword>
<dbReference type="AlphaFoldDB" id="A0A6M8HJV0"/>